<evidence type="ECO:0000313" key="3">
    <source>
        <dbReference type="Proteomes" id="UP000780801"/>
    </source>
</evidence>
<proteinExistence type="predicted"/>
<accession>A0A9P6FKD9</accession>
<protein>
    <recommendedName>
        <fullName evidence="4">Protein kinase domain-containing protein</fullName>
    </recommendedName>
</protein>
<feature type="compositionally biased region" description="Low complexity" evidence="1">
    <location>
        <begin position="106"/>
        <end position="127"/>
    </location>
</feature>
<keyword evidence="3" id="KW-1185">Reference proteome</keyword>
<evidence type="ECO:0008006" key="4">
    <source>
        <dbReference type="Google" id="ProtNLM"/>
    </source>
</evidence>
<feature type="region of interest" description="Disordered" evidence="1">
    <location>
        <begin position="102"/>
        <end position="146"/>
    </location>
</feature>
<reference evidence="2" key="1">
    <citation type="journal article" date="2020" name="Fungal Divers.">
        <title>Resolving the Mortierellaceae phylogeny through synthesis of multi-gene phylogenetics and phylogenomics.</title>
        <authorList>
            <person name="Vandepol N."/>
            <person name="Liber J."/>
            <person name="Desiro A."/>
            <person name="Na H."/>
            <person name="Kennedy M."/>
            <person name="Barry K."/>
            <person name="Grigoriev I.V."/>
            <person name="Miller A.N."/>
            <person name="O'Donnell K."/>
            <person name="Stajich J.E."/>
            <person name="Bonito G."/>
        </authorList>
    </citation>
    <scope>NUCLEOTIDE SEQUENCE</scope>
    <source>
        <strain evidence="2">KOD1015</strain>
    </source>
</reference>
<dbReference type="AlphaFoldDB" id="A0A9P6FKD9"/>
<sequence length="146" mass="15425">MSVFGRNPWKQACPRDETFSAFVANTDFLKTILPMSDELNEIIKSVFCLNPKKRISLSELANRVEACKCFTAPEFRASTRKSSTSNSPLTLSPSKAALADAACNPTPATASGEGTAAAAGRTVGTSGEENGKDQGQDSGIDLLSHP</sequence>
<dbReference type="OrthoDB" id="541276at2759"/>
<evidence type="ECO:0000256" key="1">
    <source>
        <dbReference type="SAM" id="MobiDB-lite"/>
    </source>
</evidence>
<organism evidence="2 3">
    <name type="scientific">Lunasporangiospora selenospora</name>
    <dbReference type="NCBI Taxonomy" id="979761"/>
    <lineage>
        <taxon>Eukaryota</taxon>
        <taxon>Fungi</taxon>
        <taxon>Fungi incertae sedis</taxon>
        <taxon>Mucoromycota</taxon>
        <taxon>Mortierellomycotina</taxon>
        <taxon>Mortierellomycetes</taxon>
        <taxon>Mortierellales</taxon>
        <taxon>Mortierellaceae</taxon>
        <taxon>Lunasporangiospora</taxon>
    </lineage>
</organism>
<dbReference type="EMBL" id="JAABOA010006042">
    <property type="protein sequence ID" value="KAF9571051.1"/>
    <property type="molecule type" value="Genomic_DNA"/>
</dbReference>
<gene>
    <name evidence="2" type="ORF">BGW38_008682</name>
</gene>
<comment type="caution">
    <text evidence="2">The sequence shown here is derived from an EMBL/GenBank/DDBJ whole genome shotgun (WGS) entry which is preliminary data.</text>
</comment>
<name>A0A9P6FKD9_9FUNG</name>
<dbReference type="Proteomes" id="UP000780801">
    <property type="component" value="Unassembled WGS sequence"/>
</dbReference>
<evidence type="ECO:0000313" key="2">
    <source>
        <dbReference type="EMBL" id="KAF9571051.1"/>
    </source>
</evidence>